<evidence type="ECO:0000313" key="2">
    <source>
        <dbReference type="EMBL" id="TSA82437.1"/>
    </source>
</evidence>
<dbReference type="EMBL" id="VKDB01000017">
    <property type="protein sequence ID" value="TSA82437.1"/>
    <property type="molecule type" value="Genomic_DNA"/>
</dbReference>
<dbReference type="Proteomes" id="UP000316092">
    <property type="component" value="Unassembled WGS sequence"/>
</dbReference>
<evidence type="ECO:0000313" key="3">
    <source>
        <dbReference type="Proteomes" id="UP000316092"/>
    </source>
</evidence>
<dbReference type="AlphaFoldDB" id="A0A553UQE0"/>
<keyword evidence="1" id="KW-0732">Signal</keyword>
<sequence>MTVNEHAAFHLSSRRRAYFVLLSAALVYGAAQAESATTKTTAVNTASPMTWQAVQQQSDKNRVKIGVTFDKVDADGYIILKYGSVMLKTRLAGVKVRTALAGVLNMYVPEGARIQAEIVEKGKIQSVVLWKNGKNLNEQLMMDGVAVGIR</sequence>
<comment type="caution">
    <text evidence="2">The sequence shown here is derived from an EMBL/GenBank/DDBJ whole genome shotgun (WGS) entry which is preliminary data.</text>
</comment>
<proteinExistence type="predicted"/>
<dbReference type="OrthoDB" id="9827251at2"/>
<gene>
    <name evidence="2" type="ORF">FNU79_13770</name>
</gene>
<dbReference type="RefSeq" id="WP_143721389.1">
    <property type="nucleotide sequence ID" value="NZ_VKDB01000017.1"/>
</dbReference>
<evidence type="ECO:0000256" key="1">
    <source>
        <dbReference type="SAM" id="SignalP"/>
    </source>
</evidence>
<feature type="signal peptide" evidence="1">
    <location>
        <begin position="1"/>
        <end position="33"/>
    </location>
</feature>
<keyword evidence="3" id="KW-1185">Reference proteome</keyword>
<accession>A0A553UQE0</accession>
<reference evidence="2 3" key="1">
    <citation type="submission" date="2019-07" db="EMBL/GenBank/DDBJ databases">
        <title>Deinococcus detaillus sp. nov., isolated from humus soil in Antarctica.</title>
        <authorList>
            <person name="Zhang K."/>
        </authorList>
    </citation>
    <scope>NUCLEOTIDE SEQUENCE [LARGE SCALE GENOMIC DNA]</scope>
    <source>
        <strain evidence="2 3">H1</strain>
    </source>
</reference>
<protein>
    <submittedName>
        <fullName evidence="2">Uncharacterized protein</fullName>
    </submittedName>
</protein>
<feature type="chain" id="PRO_5022050656" evidence="1">
    <location>
        <begin position="34"/>
        <end position="150"/>
    </location>
</feature>
<name>A0A553UQE0_9DEIO</name>
<organism evidence="2 3">
    <name type="scientific">Deinococcus detaillensis</name>
    <dbReference type="NCBI Taxonomy" id="2592048"/>
    <lineage>
        <taxon>Bacteria</taxon>
        <taxon>Thermotogati</taxon>
        <taxon>Deinococcota</taxon>
        <taxon>Deinococci</taxon>
        <taxon>Deinococcales</taxon>
        <taxon>Deinococcaceae</taxon>
        <taxon>Deinococcus</taxon>
    </lineage>
</organism>